<feature type="transmembrane region" description="Helical" evidence="2">
    <location>
        <begin position="71"/>
        <end position="91"/>
    </location>
</feature>
<sequence length="102" mass="11244">MRIDRERNNNDSYLIDQAWQCVDGLAGWLKRRSTPAMRRGLGTTGSGAADGVRHQQPDTGRRGLRSRFKKILASLRGLAVLLVLSAAPRLARTASLHFETAS</sequence>
<keyword evidence="2" id="KW-0812">Transmembrane</keyword>
<evidence type="ECO:0000313" key="3">
    <source>
        <dbReference type="EMBL" id="QBP09471.1"/>
    </source>
</evidence>
<feature type="compositionally biased region" description="Basic and acidic residues" evidence="1">
    <location>
        <begin position="51"/>
        <end position="61"/>
    </location>
</feature>
<keyword evidence="2" id="KW-0472">Membrane</keyword>
<evidence type="ECO:0000313" key="4">
    <source>
        <dbReference type="Proteomes" id="UP000253772"/>
    </source>
</evidence>
<protein>
    <submittedName>
        <fullName evidence="3">Uncharacterized protein</fullName>
    </submittedName>
</protein>
<evidence type="ECO:0000256" key="1">
    <source>
        <dbReference type="SAM" id="MobiDB-lite"/>
    </source>
</evidence>
<proteinExistence type="predicted"/>
<dbReference type="AlphaFoldDB" id="A0A482IMQ7"/>
<organism evidence="3 4">
    <name type="scientific">Cupriavidus metallidurans</name>
    <dbReference type="NCBI Taxonomy" id="119219"/>
    <lineage>
        <taxon>Bacteria</taxon>
        <taxon>Pseudomonadati</taxon>
        <taxon>Pseudomonadota</taxon>
        <taxon>Betaproteobacteria</taxon>
        <taxon>Burkholderiales</taxon>
        <taxon>Burkholderiaceae</taxon>
        <taxon>Cupriavidus</taxon>
    </lineage>
</organism>
<evidence type="ECO:0000256" key="2">
    <source>
        <dbReference type="SAM" id="Phobius"/>
    </source>
</evidence>
<feature type="region of interest" description="Disordered" evidence="1">
    <location>
        <begin position="36"/>
        <end position="63"/>
    </location>
</feature>
<gene>
    <name evidence="3" type="ORF">DDF84_006725</name>
</gene>
<accession>A0A482IMQ7</accession>
<dbReference type="Proteomes" id="UP000253772">
    <property type="component" value="Chromosome c1"/>
</dbReference>
<name>A0A482IMQ7_9BURK</name>
<dbReference type="EMBL" id="CP037900">
    <property type="protein sequence ID" value="QBP09471.1"/>
    <property type="molecule type" value="Genomic_DNA"/>
</dbReference>
<reference evidence="3 4" key="1">
    <citation type="submission" date="2019-03" db="EMBL/GenBank/DDBJ databases">
        <title>Comparative insights into the high quality Complete genome sequence of highly metal resistant Cupriavidus metallidurans strain BS1 isolated from a gold-copper mine.</title>
        <authorList>
            <person name="Mazhar H.S."/>
            <person name="Rensing C."/>
        </authorList>
    </citation>
    <scope>NUCLEOTIDE SEQUENCE [LARGE SCALE GENOMIC DNA]</scope>
    <source>
        <strain evidence="3 4">BS1</strain>
    </source>
</reference>
<keyword evidence="2" id="KW-1133">Transmembrane helix</keyword>